<dbReference type="Proteomes" id="UP000010847">
    <property type="component" value="Chromosome"/>
</dbReference>
<dbReference type="AlphaFoldDB" id="W0E9A0"/>
<dbReference type="HOGENOM" id="CLU_1977932_0_0_9"/>
<protein>
    <submittedName>
        <fullName evidence="1">Nitrite and sulphite reductase 4Fe-4S region</fullName>
    </submittedName>
</protein>
<dbReference type="eggNOG" id="COG1251">
    <property type="taxonomic scope" value="Bacteria"/>
</dbReference>
<name>W0E9A0_9FIRM</name>
<dbReference type="STRING" id="871968.DESME_02785"/>
<organism evidence="1 2">
    <name type="scientific">Desulfitobacterium metallireducens DSM 15288</name>
    <dbReference type="NCBI Taxonomy" id="871968"/>
    <lineage>
        <taxon>Bacteria</taxon>
        <taxon>Bacillati</taxon>
        <taxon>Bacillota</taxon>
        <taxon>Clostridia</taxon>
        <taxon>Eubacteriales</taxon>
        <taxon>Desulfitobacteriaceae</taxon>
        <taxon>Desulfitobacterium</taxon>
    </lineage>
</organism>
<proteinExistence type="predicted"/>
<dbReference type="RefSeq" id="WP_006717410.1">
    <property type="nucleotide sequence ID" value="NZ_CP007032.1"/>
</dbReference>
<reference evidence="1 2" key="1">
    <citation type="submission" date="2013-12" db="EMBL/GenBank/DDBJ databases">
        <authorList>
            <consortium name="DOE Joint Genome Institute"/>
            <person name="Smidt H."/>
            <person name="Huntemann M."/>
            <person name="Han J."/>
            <person name="Chen A."/>
            <person name="Kyrpides N."/>
            <person name="Mavromatis K."/>
            <person name="Markowitz V."/>
            <person name="Palaniappan K."/>
            <person name="Ivanova N."/>
            <person name="Schaumberg A."/>
            <person name="Pati A."/>
            <person name="Liolios K."/>
            <person name="Nordberg H.P."/>
            <person name="Cantor M.N."/>
            <person name="Hua S.X."/>
            <person name="Woyke T."/>
        </authorList>
    </citation>
    <scope>NUCLEOTIDE SEQUENCE [LARGE SCALE GENOMIC DNA]</scope>
    <source>
        <strain evidence="2">DSM 15288</strain>
    </source>
</reference>
<evidence type="ECO:0000313" key="2">
    <source>
        <dbReference type="Proteomes" id="UP000010847"/>
    </source>
</evidence>
<accession>W0E9A0</accession>
<dbReference type="OrthoDB" id="1681950at2"/>
<dbReference type="EMBL" id="CP007032">
    <property type="protein sequence ID" value="AHF06103.1"/>
    <property type="molecule type" value="Genomic_DNA"/>
</dbReference>
<evidence type="ECO:0000313" key="1">
    <source>
        <dbReference type="EMBL" id="AHF06103.1"/>
    </source>
</evidence>
<dbReference type="KEGG" id="dmt:DESME_02785"/>
<gene>
    <name evidence="1" type="ORF">DESME_02785</name>
</gene>
<keyword evidence="2" id="KW-1185">Reference proteome</keyword>
<sequence length="126" mass="14009">MNFTKASAFQAFRKMDNACNPGCQCTPLCQLYVAKEIMSKSVETGQKSTDDLPKDILEMFRSIPIVPERYNQMELHDAFEAVQNICDNCPGFAHSQYCVVNVVLTALGTLVYGKSFVSEKDQAANV</sequence>